<sequence>MKTLSIRGVDEDLSKRIKVAAKKEDKSVNNFVLDTLRKQLGMGKERRFSREWDDLDSLFGVWSAEEYAAIQGRIDTQRQIDEELWA</sequence>
<evidence type="ECO:0000313" key="2">
    <source>
        <dbReference type="Proteomes" id="UP000199581"/>
    </source>
</evidence>
<dbReference type="RefSeq" id="WP_092194171.1">
    <property type="nucleotide sequence ID" value="NZ_FOTO01000017.1"/>
</dbReference>
<organism evidence="1 2">
    <name type="scientific">Desulfomicrobium norvegicum (strain DSM 1741 / NCIMB 8310)</name>
    <name type="common">Desulfovibrio baculatus (strain Norway 4)</name>
    <name type="synonym">Desulfovibrio desulfuricans (strain Norway 4)</name>
    <dbReference type="NCBI Taxonomy" id="52561"/>
    <lineage>
        <taxon>Bacteria</taxon>
        <taxon>Pseudomonadati</taxon>
        <taxon>Thermodesulfobacteriota</taxon>
        <taxon>Desulfovibrionia</taxon>
        <taxon>Desulfovibrionales</taxon>
        <taxon>Desulfomicrobiaceae</taxon>
        <taxon>Desulfomicrobium</taxon>
    </lineage>
</organism>
<dbReference type="Proteomes" id="UP000199581">
    <property type="component" value="Unassembled WGS sequence"/>
</dbReference>
<dbReference type="InterPro" id="IPR010985">
    <property type="entry name" value="Ribbon_hlx_hlx"/>
</dbReference>
<proteinExistence type="predicted"/>
<keyword evidence="2" id="KW-1185">Reference proteome</keyword>
<dbReference type="InterPro" id="IPR008651">
    <property type="entry name" value="Uncharacterised_HicB"/>
</dbReference>
<accession>A0A8G2C5V2</accession>
<dbReference type="SUPFAM" id="SSF47598">
    <property type="entry name" value="Ribbon-helix-helix"/>
    <property type="match status" value="1"/>
</dbReference>
<evidence type="ECO:0000313" key="1">
    <source>
        <dbReference type="EMBL" id="SFM16157.1"/>
    </source>
</evidence>
<dbReference type="EMBL" id="FOTO01000017">
    <property type="protein sequence ID" value="SFM16157.1"/>
    <property type="molecule type" value="Genomic_DNA"/>
</dbReference>
<reference evidence="1 2" key="1">
    <citation type="submission" date="2016-10" db="EMBL/GenBank/DDBJ databases">
        <authorList>
            <person name="Varghese N."/>
            <person name="Submissions S."/>
        </authorList>
    </citation>
    <scope>NUCLEOTIDE SEQUENCE [LARGE SCALE GENOMIC DNA]</scope>
    <source>
        <strain evidence="1 2">DSM 1741</strain>
    </source>
</reference>
<dbReference type="Pfam" id="PF05534">
    <property type="entry name" value="HicB"/>
    <property type="match status" value="1"/>
</dbReference>
<protein>
    <submittedName>
        <fullName evidence="1">HicB family protein</fullName>
    </submittedName>
</protein>
<dbReference type="GO" id="GO:0006355">
    <property type="term" value="P:regulation of DNA-templated transcription"/>
    <property type="evidence" value="ECO:0007669"/>
    <property type="project" value="InterPro"/>
</dbReference>
<comment type="caution">
    <text evidence="1">The sequence shown here is derived from an EMBL/GenBank/DDBJ whole genome shotgun (WGS) entry which is preliminary data.</text>
</comment>
<dbReference type="OrthoDB" id="5420897at2"/>
<dbReference type="AlphaFoldDB" id="A0A8G2C5V2"/>
<gene>
    <name evidence="1" type="ORF">SAMN05421830_11747</name>
</gene>
<name>A0A8G2C5V2_DESNO</name>